<evidence type="ECO:0000256" key="1">
    <source>
        <dbReference type="SAM" id="MobiDB-lite"/>
    </source>
</evidence>
<feature type="region of interest" description="Disordered" evidence="1">
    <location>
        <begin position="157"/>
        <end position="205"/>
    </location>
</feature>
<evidence type="ECO:0000313" key="4">
    <source>
        <dbReference type="EMBL" id="PIR82560.1"/>
    </source>
</evidence>
<keyword evidence="3" id="KW-0732">Signal</keyword>
<keyword evidence="2" id="KW-0472">Membrane</keyword>
<name>A0A2H0U884_9BACT</name>
<feature type="transmembrane region" description="Helical" evidence="2">
    <location>
        <begin position="266"/>
        <end position="286"/>
    </location>
</feature>
<evidence type="ECO:0000256" key="2">
    <source>
        <dbReference type="SAM" id="Phobius"/>
    </source>
</evidence>
<protein>
    <submittedName>
        <fullName evidence="4">Uncharacterized protein</fullName>
    </submittedName>
</protein>
<comment type="caution">
    <text evidence="4">The sequence shown here is derived from an EMBL/GenBank/DDBJ whole genome shotgun (WGS) entry which is preliminary data.</text>
</comment>
<proteinExistence type="predicted"/>
<evidence type="ECO:0000256" key="3">
    <source>
        <dbReference type="SAM" id="SignalP"/>
    </source>
</evidence>
<dbReference type="AlphaFoldDB" id="A0A2H0U884"/>
<organism evidence="4 5">
    <name type="scientific">Candidatus Kaiserbacteria bacterium CG10_big_fil_rev_8_21_14_0_10_59_10</name>
    <dbReference type="NCBI Taxonomy" id="1974612"/>
    <lineage>
        <taxon>Bacteria</taxon>
        <taxon>Candidatus Kaiseribacteriota</taxon>
    </lineage>
</organism>
<dbReference type="Proteomes" id="UP000231379">
    <property type="component" value="Unassembled WGS sequence"/>
</dbReference>
<keyword evidence="2" id="KW-1133">Transmembrane helix</keyword>
<feature type="compositionally biased region" description="Low complexity" evidence="1">
    <location>
        <begin position="157"/>
        <end position="168"/>
    </location>
</feature>
<keyword evidence="2" id="KW-0812">Transmembrane</keyword>
<feature type="compositionally biased region" description="Pro residues" evidence="1">
    <location>
        <begin position="169"/>
        <end position="182"/>
    </location>
</feature>
<gene>
    <name evidence="4" type="ORF">COU20_02060</name>
</gene>
<feature type="transmembrane region" description="Helical" evidence="2">
    <location>
        <begin position="236"/>
        <end position="254"/>
    </location>
</feature>
<feature type="chain" id="PRO_5013863609" evidence="3">
    <location>
        <begin position="34"/>
        <end position="324"/>
    </location>
</feature>
<dbReference type="EMBL" id="PFBM01000012">
    <property type="protein sequence ID" value="PIR82560.1"/>
    <property type="molecule type" value="Genomic_DNA"/>
</dbReference>
<reference evidence="5" key="1">
    <citation type="submission" date="2017-09" db="EMBL/GenBank/DDBJ databases">
        <title>Depth-based differentiation of microbial function through sediment-hosted aquifers and enrichment of novel symbionts in the deep terrestrial subsurface.</title>
        <authorList>
            <person name="Probst A.J."/>
            <person name="Ladd B."/>
            <person name="Jarett J.K."/>
            <person name="Geller-Mcgrath D.E."/>
            <person name="Sieber C.M.K."/>
            <person name="Emerson J.B."/>
            <person name="Anantharaman K."/>
            <person name="Thomas B.C."/>
            <person name="Malmstrom R."/>
            <person name="Stieglmeier M."/>
            <person name="Klingl A."/>
            <person name="Woyke T."/>
            <person name="Ryan C.M."/>
            <person name="Banfield J.F."/>
        </authorList>
    </citation>
    <scope>NUCLEOTIDE SEQUENCE [LARGE SCALE GENOMIC DNA]</scope>
</reference>
<sequence length="324" mass="33898">MDTRAHSRKTSAWVVSSLLAIGLAAVAPTSALADTVQTLPILPVTGQCNAVSVTNFTPYIYDGELHSFDITVRPSSYVGIAASVGDRSYPFSQITRLGTGVAEEVRMHVDVARMPLGRAVDVSVTMLEGRGVGHTVCMTVATFTVGPVSGASAYVPPSAPSVPASQPAAQPPAPTPTPPPPSVSDSDENGDGAATSIPPTATGTNVFPPDAVTLLSSMRDRFESWCEASAGPVSPLLGLLALLYALGMGALAYWKPKEVLASQGRVAAAILVPLVLLLLVWLSFETCREERWFPLALIVIAALGYAALYWKKDTPSSSLPMVLP</sequence>
<feature type="transmembrane region" description="Helical" evidence="2">
    <location>
        <begin position="292"/>
        <end position="310"/>
    </location>
</feature>
<feature type="signal peptide" evidence="3">
    <location>
        <begin position="1"/>
        <end position="33"/>
    </location>
</feature>
<accession>A0A2H0U884</accession>
<evidence type="ECO:0000313" key="5">
    <source>
        <dbReference type="Proteomes" id="UP000231379"/>
    </source>
</evidence>